<dbReference type="EMBL" id="VSSQ01060710">
    <property type="protein sequence ID" value="MPN14121.1"/>
    <property type="molecule type" value="Genomic_DNA"/>
</dbReference>
<dbReference type="AlphaFoldDB" id="A0A645FI98"/>
<gene>
    <name evidence="2" type="ORF">SDC9_161447</name>
</gene>
<protein>
    <submittedName>
        <fullName evidence="2">Uncharacterized protein</fullName>
    </submittedName>
</protein>
<evidence type="ECO:0000256" key="1">
    <source>
        <dbReference type="SAM" id="MobiDB-lite"/>
    </source>
</evidence>
<name>A0A645FI98_9ZZZZ</name>
<evidence type="ECO:0000313" key="2">
    <source>
        <dbReference type="EMBL" id="MPN14121.1"/>
    </source>
</evidence>
<reference evidence="2" key="1">
    <citation type="submission" date="2019-08" db="EMBL/GenBank/DDBJ databases">
        <authorList>
            <person name="Kucharzyk K."/>
            <person name="Murdoch R.W."/>
            <person name="Higgins S."/>
            <person name="Loffler F."/>
        </authorList>
    </citation>
    <scope>NUCLEOTIDE SEQUENCE</scope>
</reference>
<comment type="caution">
    <text evidence="2">The sequence shown here is derived from an EMBL/GenBank/DDBJ whole genome shotgun (WGS) entry which is preliminary data.</text>
</comment>
<feature type="region of interest" description="Disordered" evidence="1">
    <location>
        <begin position="111"/>
        <end position="133"/>
    </location>
</feature>
<sequence>MAQGIGTDSTQYGVSINLGSTCQAGTAVAILDANGNQVVAIVPDKEYSNVVYSSPALQQGADYGVSVGGTVTGPVHDSIVGNGNYHAGTSLTQFTMSSIVQTVGTAAGGMGMPFGRTPTGSRPDKPAGQRPTW</sequence>
<accession>A0A645FI98</accession>
<organism evidence="2">
    <name type="scientific">bioreactor metagenome</name>
    <dbReference type="NCBI Taxonomy" id="1076179"/>
    <lineage>
        <taxon>unclassified sequences</taxon>
        <taxon>metagenomes</taxon>
        <taxon>ecological metagenomes</taxon>
    </lineage>
</organism>
<proteinExistence type="predicted"/>